<dbReference type="OrthoDB" id="3175502at2759"/>
<proteinExistence type="predicted"/>
<name>A0A8E2DVJ3_9APHY</name>
<dbReference type="EMBL" id="KV722331">
    <property type="protein sequence ID" value="OCH96402.1"/>
    <property type="molecule type" value="Genomic_DNA"/>
</dbReference>
<dbReference type="AlphaFoldDB" id="A0A8E2DVJ3"/>
<gene>
    <name evidence="1" type="ORF">OBBRIDRAFT_237513</name>
</gene>
<evidence type="ECO:0000313" key="1">
    <source>
        <dbReference type="EMBL" id="OCH96402.1"/>
    </source>
</evidence>
<reference evidence="1 2" key="1">
    <citation type="submission" date="2016-07" db="EMBL/GenBank/DDBJ databases">
        <title>Draft genome of the white-rot fungus Obba rivulosa 3A-2.</title>
        <authorList>
            <consortium name="DOE Joint Genome Institute"/>
            <person name="Miettinen O."/>
            <person name="Riley R."/>
            <person name="Acob R."/>
            <person name="Barry K."/>
            <person name="Cullen D."/>
            <person name="De Vries R."/>
            <person name="Hainaut M."/>
            <person name="Hatakka A."/>
            <person name="Henrissat B."/>
            <person name="Hilden K."/>
            <person name="Kuo R."/>
            <person name="Labutti K."/>
            <person name="Lipzen A."/>
            <person name="Makela M.R."/>
            <person name="Sandor L."/>
            <person name="Spatafora J.W."/>
            <person name="Grigoriev I.V."/>
            <person name="Hibbett D.S."/>
        </authorList>
    </citation>
    <scope>NUCLEOTIDE SEQUENCE [LARGE SCALE GENOMIC DNA]</scope>
    <source>
        <strain evidence="1 2">3A-2</strain>
    </source>
</reference>
<evidence type="ECO:0000313" key="2">
    <source>
        <dbReference type="Proteomes" id="UP000250043"/>
    </source>
</evidence>
<protein>
    <submittedName>
        <fullName evidence="1">Uncharacterized protein</fullName>
    </submittedName>
</protein>
<keyword evidence="2" id="KW-1185">Reference proteome</keyword>
<dbReference type="Proteomes" id="UP000250043">
    <property type="component" value="Unassembled WGS sequence"/>
</dbReference>
<accession>A0A8E2DVJ3</accession>
<organism evidence="1 2">
    <name type="scientific">Obba rivulosa</name>
    <dbReference type="NCBI Taxonomy" id="1052685"/>
    <lineage>
        <taxon>Eukaryota</taxon>
        <taxon>Fungi</taxon>
        <taxon>Dikarya</taxon>
        <taxon>Basidiomycota</taxon>
        <taxon>Agaricomycotina</taxon>
        <taxon>Agaricomycetes</taxon>
        <taxon>Polyporales</taxon>
        <taxon>Gelatoporiaceae</taxon>
        <taxon>Obba</taxon>
    </lineage>
</organism>
<sequence>MAQTYDVFVSQYWRGVAVDGRPLEMNWRLCIRTGQSRGLSIGKTYEFVGSPGRFALQVQDNSPYDACHLWRGSLHIGTIPARNLAAVDELVESIVARHDNVKSQWRLHDWMFAAVGKLHLNGYRIMQVFSPAELEDRMRQVFRGWEEGSR</sequence>